<dbReference type="Gene3D" id="3.20.20.30">
    <property type="entry name" value="Luciferase-like domain"/>
    <property type="match status" value="1"/>
</dbReference>
<reference evidence="6 7" key="1">
    <citation type="journal article" date="2019" name="Int. J. Syst. Evol. Microbiol.">
        <title>The Global Catalogue of Microorganisms (GCM) 10K type strain sequencing project: providing services to taxonomists for standard genome sequencing and annotation.</title>
        <authorList>
            <consortium name="The Broad Institute Genomics Platform"/>
            <consortium name="The Broad Institute Genome Sequencing Center for Infectious Disease"/>
            <person name="Wu L."/>
            <person name="Ma J."/>
        </authorList>
    </citation>
    <scope>NUCLEOTIDE SEQUENCE [LARGE SCALE GENOMIC DNA]</scope>
    <source>
        <strain evidence="6 7">JCM 3272</strain>
    </source>
</reference>
<dbReference type="Pfam" id="PF00296">
    <property type="entry name" value="Bac_luciferase"/>
    <property type="match status" value="1"/>
</dbReference>
<dbReference type="InterPro" id="IPR011251">
    <property type="entry name" value="Luciferase-like_dom"/>
</dbReference>
<evidence type="ECO:0000313" key="7">
    <source>
        <dbReference type="Proteomes" id="UP001501444"/>
    </source>
</evidence>
<dbReference type="EMBL" id="BAAARV010000013">
    <property type="protein sequence ID" value="GAA2334000.1"/>
    <property type="molecule type" value="Genomic_DNA"/>
</dbReference>
<dbReference type="InterPro" id="IPR036661">
    <property type="entry name" value="Luciferase-like_sf"/>
</dbReference>
<evidence type="ECO:0000256" key="1">
    <source>
        <dbReference type="ARBA" id="ARBA00022630"/>
    </source>
</evidence>
<evidence type="ECO:0000256" key="2">
    <source>
        <dbReference type="ARBA" id="ARBA00022643"/>
    </source>
</evidence>
<keyword evidence="7" id="KW-1185">Reference proteome</keyword>
<evidence type="ECO:0000256" key="3">
    <source>
        <dbReference type="ARBA" id="ARBA00023002"/>
    </source>
</evidence>
<keyword evidence="3" id="KW-0560">Oxidoreductase</keyword>
<protein>
    <submittedName>
        <fullName evidence="6">LLM class flavin-dependent oxidoreductase</fullName>
    </submittedName>
</protein>
<gene>
    <name evidence="6" type="ORF">GCM10010170_013440</name>
</gene>
<dbReference type="PANTHER" id="PTHR42847:SF4">
    <property type="entry name" value="ALKANESULFONATE MONOOXYGENASE-RELATED"/>
    <property type="match status" value="1"/>
</dbReference>
<proteinExistence type="predicted"/>
<organism evidence="6 7">
    <name type="scientific">Dactylosporangium salmoneum</name>
    <dbReference type="NCBI Taxonomy" id="53361"/>
    <lineage>
        <taxon>Bacteria</taxon>
        <taxon>Bacillati</taxon>
        <taxon>Actinomycetota</taxon>
        <taxon>Actinomycetes</taxon>
        <taxon>Micromonosporales</taxon>
        <taxon>Micromonosporaceae</taxon>
        <taxon>Dactylosporangium</taxon>
    </lineage>
</organism>
<name>A0ABN3FN53_9ACTN</name>
<dbReference type="InterPro" id="IPR050172">
    <property type="entry name" value="SsuD_RutA_monooxygenase"/>
</dbReference>
<dbReference type="RefSeq" id="WP_344611363.1">
    <property type="nucleotide sequence ID" value="NZ_BAAARV010000013.1"/>
</dbReference>
<keyword evidence="1" id="KW-0285">Flavoprotein</keyword>
<evidence type="ECO:0000313" key="6">
    <source>
        <dbReference type="EMBL" id="GAA2334000.1"/>
    </source>
</evidence>
<evidence type="ECO:0000256" key="4">
    <source>
        <dbReference type="ARBA" id="ARBA00023033"/>
    </source>
</evidence>
<sequence>MRIGVLLLPADPWAQSVRRARHLEALGFHHLWTYDHLSWRRYRDQPWHAAIPWLTGLAGVTERVGLGTMVTSPNFRHPVTLAKEAMTLDHVSAGRLILGVGAGGTGFDATVLGGEPPSPRERADRFAEFVEMLDGLLGAPSFSHRGRFYAAEEARMIPGSVQRPRLPLAIAAAGPRALDLTARLGDAWITYGDPGAEDQSAAATEAAVRRQAERLDERCAALGRDPGSLRRYFLIGNTDERPLASADAFEDFAGRYAGLGFTDLVFHDPRPGDPVFTEDPAVVDAIAERLL</sequence>
<accession>A0ABN3FN53</accession>
<keyword evidence="2" id="KW-0288">FMN</keyword>
<keyword evidence="4" id="KW-0503">Monooxygenase</keyword>
<dbReference type="Proteomes" id="UP001501444">
    <property type="component" value="Unassembled WGS sequence"/>
</dbReference>
<feature type="domain" description="Luciferase-like" evidence="5">
    <location>
        <begin position="9"/>
        <end position="231"/>
    </location>
</feature>
<evidence type="ECO:0000259" key="5">
    <source>
        <dbReference type="Pfam" id="PF00296"/>
    </source>
</evidence>
<dbReference type="SUPFAM" id="SSF51679">
    <property type="entry name" value="Bacterial luciferase-like"/>
    <property type="match status" value="1"/>
</dbReference>
<comment type="caution">
    <text evidence="6">The sequence shown here is derived from an EMBL/GenBank/DDBJ whole genome shotgun (WGS) entry which is preliminary data.</text>
</comment>
<dbReference type="PANTHER" id="PTHR42847">
    <property type="entry name" value="ALKANESULFONATE MONOOXYGENASE"/>
    <property type="match status" value="1"/>
</dbReference>